<evidence type="ECO:0000256" key="8">
    <source>
        <dbReference type="ARBA" id="ARBA00022989"/>
    </source>
</evidence>
<dbReference type="PANTHER" id="PTHR42837:SF2">
    <property type="entry name" value="MEMBRANE METALLOPROTEASE ARASP2, CHLOROPLASTIC-RELATED"/>
    <property type="match status" value="1"/>
</dbReference>
<dbReference type="PANTHER" id="PTHR42837">
    <property type="entry name" value="REGULATOR OF SIGMA-E PROTEASE RSEP"/>
    <property type="match status" value="1"/>
</dbReference>
<feature type="transmembrane region" description="Helical" evidence="11">
    <location>
        <begin position="12"/>
        <end position="29"/>
    </location>
</feature>
<evidence type="ECO:0000313" key="13">
    <source>
        <dbReference type="EMBL" id="EJQ42110.1"/>
    </source>
</evidence>
<comment type="subcellular location">
    <subcellularLocation>
        <location evidence="2">Membrane</location>
        <topology evidence="2">Multi-pass membrane protein</topology>
    </subcellularLocation>
</comment>
<dbReference type="GO" id="GO:0006508">
    <property type="term" value="P:proteolysis"/>
    <property type="evidence" value="ECO:0007669"/>
    <property type="project" value="UniProtKB-KW"/>
</dbReference>
<comment type="cofactor">
    <cofactor evidence="1">
        <name>Zn(2+)</name>
        <dbReference type="ChEBI" id="CHEBI:29105"/>
    </cofactor>
</comment>
<dbReference type="Pfam" id="PF02163">
    <property type="entry name" value="Peptidase_M50"/>
    <property type="match status" value="1"/>
</dbReference>
<gene>
    <name evidence="13" type="ORF">IEE_04273</name>
</gene>
<feature type="transmembrane region" description="Helical" evidence="11">
    <location>
        <begin position="315"/>
        <end position="333"/>
    </location>
</feature>
<keyword evidence="4" id="KW-0645">Protease</keyword>
<keyword evidence="9" id="KW-0482">Metalloprotease</keyword>
<dbReference type="PATRIC" id="fig|1053189.3.peg.4356"/>
<keyword evidence="7" id="KW-0862">Zinc</keyword>
<evidence type="ECO:0000259" key="12">
    <source>
        <dbReference type="Pfam" id="PF02163"/>
    </source>
</evidence>
<dbReference type="Proteomes" id="UP000006600">
    <property type="component" value="Unassembled WGS sequence"/>
</dbReference>
<evidence type="ECO:0000256" key="9">
    <source>
        <dbReference type="ARBA" id="ARBA00023049"/>
    </source>
</evidence>
<dbReference type="HOGENOM" id="CLU_810510_0_0_9"/>
<dbReference type="GO" id="GO:0016020">
    <property type="term" value="C:membrane"/>
    <property type="evidence" value="ECO:0007669"/>
    <property type="project" value="UniProtKB-SubCell"/>
</dbReference>
<evidence type="ECO:0000256" key="1">
    <source>
        <dbReference type="ARBA" id="ARBA00001947"/>
    </source>
</evidence>
<accession>J8ARI8</accession>
<feature type="transmembrane region" description="Helical" evidence="11">
    <location>
        <begin position="276"/>
        <end position="295"/>
    </location>
</feature>
<dbReference type="EMBL" id="AHDJ01000036">
    <property type="protein sequence ID" value="EJQ42110.1"/>
    <property type="molecule type" value="Genomic_DNA"/>
</dbReference>
<dbReference type="GO" id="GO:0004222">
    <property type="term" value="F:metalloendopeptidase activity"/>
    <property type="evidence" value="ECO:0007669"/>
    <property type="project" value="InterPro"/>
</dbReference>
<reference evidence="13 14" key="1">
    <citation type="submission" date="2012-04" db="EMBL/GenBank/DDBJ databases">
        <title>The Genome Sequence of Bacillus cereus BAG5X1-1.</title>
        <authorList>
            <consortium name="The Broad Institute Genome Sequencing Platform"/>
            <consortium name="The Broad Institute Genome Sequencing Center for Infectious Disease"/>
            <person name="Feldgarden M."/>
            <person name="Van der Auwera G.A."/>
            <person name="Mahillon J."/>
            <person name="Duprez V."/>
            <person name="Timmery S."/>
            <person name="Mattelet C."/>
            <person name="Dierick K."/>
            <person name="Sun M."/>
            <person name="Yu Z."/>
            <person name="Zhu L."/>
            <person name="Hu X."/>
            <person name="Shank E.B."/>
            <person name="Swiecicka I."/>
            <person name="Hansen B.M."/>
            <person name="Andrup L."/>
            <person name="Young S.K."/>
            <person name="Zeng Q."/>
            <person name="Gargeya S."/>
            <person name="Fitzgerald M."/>
            <person name="Haas B."/>
            <person name="Abouelleil A."/>
            <person name="Alvarado L."/>
            <person name="Arachchi H.M."/>
            <person name="Berlin A."/>
            <person name="Chapman S.B."/>
            <person name="Goldberg J."/>
            <person name="Griggs A."/>
            <person name="Gujja S."/>
            <person name="Hansen M."/>
            <person name="Howarth C."/>
            <person name="Imamovic A."/>
            <person name="Larimer J."/>
            <person name="McCowen C."/>
            <person name="Montmayeur A."/>
            <person name="Murphy C."/>
            <person name="Neiman D."/>
            <person name="Pearson M."/>
            <person name="Priest M."/>
            <person name="Roberts A."/>
            <person name="Saif S."/>
            <person name="Shea T."/>
            <person name="Sisk P."/>
            <person name="Sykes S."/>
            <person name="Wortman J."/>
            <person name="Nusbaum C."/>
            <person name="Birren B."/>
        </authorList>
    </citation>
    <scope>NUCLEOTIDE SEQUENCE [LARGE SCALE GENOMIC DNA]</scope>
    <source>
        <strain evidence="13 14">BAG5X1-1</strain>
    </source>
</reference>
<feature type="transmembrane region" description="Helical" evidence="11">
    <location>
        <begin position="41"/>
        <end position="58"/>
    </location>
</feature>
<dbReference type="RefSeq" id="WP_002201567.1">
    <property type="nucleotide sequence ID" value="NZ_JH791996.1"/>
</dbReference>
<name>J8ARI8_BACCE</name>
<dbReference type="InterPro" id="IPR008915">
    <property type="entry name" value="Peptidase_M50"/>
</dbReference>
<evidence type="ECO:0000256" key="11">
    <source>
        <dbReference type="SAM" id="Phobius"/>
    </source>
</evidence>
<keyword evidence="10 11" id="KW-0472">Membrane</keyword>
<proteinExistence type="inferred from homology"/>
<feature type="transmembrane region" description="Helical" evidence="11">
    <location>
        <begin position="149"/>
        <end position="172"/>
    </location>
</feature>
<comment type="caution">
    <text evidence="13">The sequence shown here is derived from an EMBL/GenBank/DDBJ whole genome shotgun (WGS) entry which is preliminary data.</text>
</comment>
<keyword evidence="6" id="KW-0378">Hydrolase</keyword>
<dbReference type="AlphaFoldDB" id="J8ARI8"/>
<keyword evidence="5 11" id="KW-0812">Transmembrane</keyword>
<evidence type="ECO:0000256" key="10">
    <source>
        <dbReference type="ARBA" id="ARBA00023136"/>
    </source>
</evidence>
<keyword evidence="8 11" id="KW-1133">Transmembrane helix</keyword>
<evidence type="ECO:0000256" key="3">
    <source>
        <dbReference type="ARBA" id="ARBA00007931"/>
    </source>
</evidence>
<dbReference type="InterPro" id="IPR004387">
    <property type="entry name" value="Pept_M50_Zn"/>
</dbReference>
<evidence type="ECO:0000256" key="6">
    <source>
        <dbReference type="ARBA" id="ARBA00022801"/>
    </source>
</evidence>
<feature type="transmembrane region" description="Helical" evidence="11">
    <location>
        <begin position="64"/>
        <end position="84"/>
    </location>
</feature>
<feature type="domain" description="Peptidase M50" evidence="12">
    <location>
        <begin position="75"/>
        <end position="286"/>
    </location>
</feature>
<evidence type="ECO:0000313" key="14">
    <source>
        <dbReference type="Proteomes" id="UP000006600"/>
    </source>
</evidence>
<evidence type="ECO:0000256" key="5">
    <source>
        <dbReference type="ARBA" id="ARBA00022692"/>
    </source>
</evidence>
<organism evidence="13 14">
    <name type="scientific">Bacillus cereus BAG5X1-1</name>
    <dbReference type="NCBI Taxonomy" id="1053189"/>
    <lineage>
        <taxon>Bacteria</taxon>
        <taxon>Bacillati</taxon>
        <taxon>Bacillota</taxon>
        <taxon>Bacilli</taxon>
        <taxon>Bacillales</taxon>
        <taxon>Bacillaceae</taxon>
        <taxon>Bacillus</taxon>
        <taxon>Bacillus cereus group</taxon>
    </lineage>
</organism>
<evidence type="ECO:0000256" key="7">
    <source>
        <dbReference type="ARBA" id="ARBA00022833"/>
    </source>
</evidence>
<comment type="similarity">
    <text evidence="3">Belongs to the peptidase M50B family.</text>
</comment>
<evidence type="ECO:0000256" key="4">
    <source>
        <dbReference type="ARBA" id="ARBA00022670"/>
    </source>
</evidence>
<protein>
    <recommendedName>
        <fullName evidence="12">Peptidase M50 domain-containing protein</fullName>
    </recommendedName>
</protein>
<evidence type="ECO:0000256" key="2">
    <source>
        <dbReference type="ARBA" id="ARBA00004141"/>
    </source>
</evidence>
<sequence>MYTIFCLGLTLIAFWFLIRGVYLIFMVTIGKRKPELFGKGFQNTLIAMFLSAFVGYLINNPPLTLVTVLLILKLLFILFLVIGLHEAGHFFAAHVLKIPIKVFTVGVGPTIFKIHKNNTLYQLKILPVGGYVRVAENAEDKLSLISKSFFYLAGILVNLACFVIGLGISTFVNGKGFIEGTTLALNKVPMAFQNFYQLLLNLHYSDIITPEHDLENSISVYISFTQFAEQFWAGFAIMSLILAILNTVPIPIADGGRVVLAFLSSILKALRAPEKFIQSITYALLISGVVIYFTPILINNVWSNSQKIGVSLVEYLLWIGLAVSVLMNISIYFENKNRKTVN</sequence>
<feature type="transmembrane region" description="Helical" evidence="11">
    <location>
        <begin position="231"/>
        <end position="255"/>
    </location>
</feature>